<dbReference type="AlphaFoldDB" id="A0A1G2CF19"/>
<evidence type="ECO:0000313" key="2">
    <source>
        <dbReference type="Proteomes" id="UP000178880"/>
    </source>
</evidence>
<name>A0A1G2CF19_9BACT</name>
<evidence type="ECO:0000313" key="1">
    <source>
        <dbReference type="EMBL" id="OGY99329.1"/>
    </source>
</evidence>
<dbReference type="EMBL" id="MHLA01000017">
    <property type="protein sequence ID" value="OGY99329.1"/>
    <property type="molecule type" value="Genomic_DNA"/>
</dbReference>
<dbReference type="Proteomes" id="UP000178880">
    <property type="component" value="Unassembled WGS sequence"/>
</dbReference>
<accession>A0A1G2CF19</accession>
<reference evidence="1 2" key="1">
    <citation type="journal article" date="2016" name="Nat. Commun.">
        <title>Thousands of microbial genomes shed light on interconnected biogeochemical processes in an aquifer system.</title>
        <authorList>
            <person name="Anantharaman K."/>
            <person name="Brown C.T."/>
            <person name="Hug L.A."/>
            <person name="Sharon I."/>
            <person name="Castelle C.J."/>
            <person name="Probst A.J."/>
            <person name="Thomas B.C."/>
            <person name="Singh A."/>
            <person name="Wilkins M.J."/>
            <person name="Karaoz U."/>
            <person name="Brodie E.L."/>
            <person name="Williams K.H."/>
            <person name="Hubbard S.S."/>
            <person name="Banfield J.F."/>
        </authorList>
    </citation>
    <scope>NUCLEOTIDE SEQUENCE [LARGE SCALE GENOMIC DNA]</scope>
</reference>
<sequence>MSESAKKLFCILDQPTTDLSACNPPVLNHICKRKGPKTKKEIFKALEKAAKDLHHSFGAKMPGGNYHAKDEIDCLIRRLSGSA</sequence>
<protein>
    <submittedName>
        <fullName evidence="1">Uncharacterized protein</fullName>
    </submittedName>
</protein>
<gene>
    <name evidence="1" type="ORF">A2945_05190</name>
</gene>
<organism evidence="1 2">
    <name type="scientific">Candidatus Liptonbacteria bacterium RIFCSPLOWO2_01_FULL_52_25</name>
    <dbReference type="NCBI Taxonomy" id="1798650"/>
    <lineage>
        <taxon>Bacteria</taxon>
        <taxon>Candidatus Liptoniibacteriota</taxon>
    </lineage>
</organism>
<comment type="caution">
    <text evidence="1">The sequence shown here is derived from an EMBL/GenBank/DDBJ whole genome shotgun (WGS) entry which is preliminary data.</text>
</comment>
<proteinExistence type="predicted"/>